<dbReference type="GO" id="GO:0005778">
    <property type="term" value="C:peroxisomal membrane"/>
    <property type="evidence" value="ECO:0007669"/>
    <property type="project" value="TreeGrafter"/>
</dbReference>
<evidence type="ECO:0000259" key="15">
    <source>
        <dbReference type="SMART" id="SM00382"/>
    </source>
</evidence>
<dbReference type="InterPro" id="IPR015343">
    <property type="entry name" value="PEX1-N-lobe"/>
</dbReference>
<dbReference type="GO" id="GO:0016887">
    <property type="term" value="F:ATP hydrolysis activity"/>
    <property type="evidence" value="ECO:0007669"/>
    <property type="project" value="InterPro"/>
</dbReference>
<evidence type="ECO:0000256" key="10">
    <source>
        <dbReference type="ARBA" id="ARBA00023136"/>
    </source>
</evidence>
<dbReference type="SUPFAM" id="SSF54585">
    <property type="entry name" value="Cdc48 domain 2-like"/>
    <property type="match status" value="1"/>
</dbReference>
<dbReference type="FunFam" id="1.10.8.60:FF:000105">
    <property type="entry name" value="PeRoXisome assembly factor"/>
    <property type="match status" value="1"/>
</dbReference>
<evidence type="ECO:0000256" key="2">
    <source>
        <dbReference type="ARBA" id="ARBA00006914"/>
    </source>
</evidence>
<feature type="region of interest" description="Disordered" evidence="14">
    <location>
        <begin position="1059"/>
        <end position="1078"/>
    </location>
</feature>
<dbReference type="Gene3D" id="3.10.330.10">
    <property type="match status" value="1"/>
</dbReference>
<sequence length="1155" mass="126125">MSVDQSVFMTIVQAFLLDLPSSILTYLHRNQTSTSSLIENQALELSWGHGSPVFLSWTQNRTSCSLDSHKVELCRQLGEKLGLRDGEQGFLRPCHQVSSVHQVFVEPLSSDDWEILELHSAALEQQLLDQIRVVFQDAVFPVWVGSHTAIYIQIASLSPSVPYGRLEQFTELVVSPKNRAGIGQLIGSPVRNSKKQHFNRQQNMDLSNPSGPSLESTSHVPQIHQWGGIADLKSLLRYMIKGAYDPVKELPPLPEVPVLFTDSLYRVCGAPPDSLCTISHIATAVIHLFPWSRGLNAGPTGGQSLVTYGLLSKVLSPKESRDKAKQAMEKKKHAGVTKVAGGEEVKEEKATVVRVVCHDTEKLACKERSPSKGEIHSGRVWIPQALAFRLNIIPHSTVRIKPVKSTIKVASSIRLKPLIPLVSAEVTICDYSMVLEICFHVIYSTVSPQNGKLSNRTGSDFISHSLLGSPLYRELGTTGLGLQGGALLITGAKGSGKSTLSRALCRKAREDLDTHVELVDCKKLQGKRSETVRQMLQDIFEQAEWRQPSVVLLDDLDHVTGAPNSPEHEHGLDADSSCLFVAAGLKDVVDKVLVHSSLVCLIITSQSEHSLHPSLTEMQGSHFIQGFVHIQPSDQAQRAEILHRLILRKTSISVETLQTLDLAAVAKETQGYTPQDLLLVLERAVHANTVQGGHSDQGVCLSWRDFVQALKEFTPLSLWGVDLHTPSGVGLERVGGLREVQQQLMDTILLPAKYPILFSNLPIRHRSGILLYGAPGTGKTLLARAVAKDSGMNFISIKGPELLSKYIGASEQGVRDVFQRAQAAKPCILFFDEFDSLAPRRGHDSTGVTDRVVNQLLTQLDGVEGLQGVYVLAATNRPDLIDPALLRPGRLDKSLYCPPPDLVSREEILKALSNGIALAADVDLEQLAAATEQFTGADLKALLYNAQLEAVHNSMGSSTPRVGLLSLKDKSLKSSSYSDMSLSSMIFPNNSSGSDDSVGDGDPGVGLDQSMILLESSELQAEDEQHCGNVWRLYFGSSYESELENSPISELNSRCVSGPNSVTQDLTRASGREPGRSLTPAYMSSLRSGYKELGPEQLDRLQQDINNIKTNYRRANVGDTNGQPGLLLCQAHVNSALAVTRPSLSKADCSRYTKL</sequence>
<evidence type="ECO:0000256" key="1">
    <source>
        <dbReference type="ARBA" id="ARBA00004370"/>
    </source>
</evidence>
<reference evidence="16" key="2">
    <citation type="submission" date="2025-09" db="UniProtKB">
        <authorList>
            <consortium name="Ensembl"/>
        </authorList>
    </citation>
    <scope>IDENTIFICATION</scope>
</reference>
<dbReference type="FunFam" id="3.10.330.10:FF:000004">
    <property type="entry name" value="Peroxisome biogenesis factor 1"/>
    <property type="match status" value="1"/>
</dbReference>
<feature type="domain" description="AAA+ ATPase" evidence="15">
    <location>
        <begin position="765"/>
        <end position="901"/>
    </location>
</feature>
<dbReference type="CDD" id="cd19526">
    <property type="entry name" value="RecA-like_PEX1_r2"/>
    <property type="match status" value="1"/>
</dbReference>
<dbReference type="InterPro" id="IPR029067">
    <property type="entry name" value="CDC48_domain_2-like_sf"/>
</dbReference>
<accession>A0A8C3AK07</accession>
<keyword evidence="5" id="KW-0677">Repeat</keyword>
<dbReference type="GO" id="GO:0016558">
    <property type="term" value="P:protein import into peroxisome matrix"/>
    <property type="evidence" value="ECO:0007669"/>
    <property type="project" value="TreeGrafter"/>
</dbReference>
<keyword evidence="3" id="KW-0813">Transport</keyword>
<dbReference type="InterPro" id="IPR050168">
    <property type="entry name" value="AAA_ATPase_domain"/>
</dbReference>
<dbReference type="SUPFAM" id="SSF52540">
    <property type="entry name" value="P-loop containing nucleoside triphosphate hydrolases"/>
    <property type="match status" value="2"/>
</dbReference>
<evidence type="ECO:0000256" key="7">
    <source>
        <dbReference type="ARBA" id="ARBA00022801"/>
    </source>
</evidence>
<evidence type="ECO:0000256" key="4">
    <source>
        <dbReference type="ARBA" id="ARBA00022593"/>
    </source>
</evidence>
<dbReference type="AlphaFoldDB" id="A0A8C3AK07"/>
<dbReference type="InterPro" id="IPR003593">
    <property type="entry name" value="AAA+_ATPase"/>
</dbReference>
<evidence type="ECO:0000313" key="17">
    <source>
        <dbReference type="Proteomes" id="UP000694565"/>
    </source>
</evidence>
<name>A0A8C3AK07_CYCLU</name>
<dbReference type="PANTHER" id="PTHR23077">
    <property type="entry name" value="AAA-FAMILY ATPASE"/>
    <property type="match status" value="1"/>
</dbReference>
<protein>
    <recommendedName>
        <fullName evidence="12">Peroxisomal ATPase PEX1</fullName>
    </recommendedName>
    <alternativeName>
        <fullName evidence="11">Peroxin-1</fullName>
    </alternativeName>
</protein>
<organism evidence="16 17">
    <name type="scientific">Cyclopterus lumpus</name>
    <name type="common">Lumpsucker</name>
    <dbReference type="NCBI Taxonomy" id="8103"/>
    <lineage>
        <taxon>Eukaryota</taxon>
        <taxon>Metazoa</taxon>
        <taxon>Chordata</taxon>
        <taxon>Craniata</taxon>
        <taxon>Vertebrata</taxon>
        <taxon>Euteleostomi</taxon>
        <taxon>Actinopterygii</taxon>
        <taxon>Neopterygii</taxon>
        <taxon>Teleostei</taxon>
        <taxon>Neoteleostei</taxon>
        <taxon>Acanthomorphata</taxon>
        <taxon>Eupercaria</taxon>
        <taxon>Perciformes</taxon>
        <taxon>Cottioidei</taxon>
        <taxon>Cottales</taxon>
        <taxon>Cyclopteridae</taxon>
        <taxon>Cyclopterus</taxon>
    </lineage>
</organism>
<evidence type="ECO:0000256" key="9">
    <source>
        <dbReference type="ARBA" id="ARBA00022927"/>
    </source>
</evidence>
<dbReference type="GO" id="GO:0005829">
    <property type="term" value="C:cytosol"/>
    <property type="evidence" value="ECO:0007669"/>
    <property type="project" value="TreeGrafter"/>
</dbReference>
<dbReference type="GO" id="GO:0005524">
    <property type="term" value="F:ATP binding"/>
    <property type="evidence" value="ECO:0007669"/>
    <property type="project" value="UniProtKB-KW"/>
</dbReference>
<dbReference type="Gene3D" id="3.40.50.300">
    <property type="entry name" value="P-loop containing nucleotide triphosphate hydrolases"/>
    <property type="match status" value="2"/>
</dbReference>
<dbReference type="InterPro" id="IPR009010">
    <property type="entry name" value="Asp_de-COase-like_dom_sf"/>
</dbReference>
<dbReference type="InterPro" id="IPR003960">
    <property type="entry name" value="ATPase_AAA_CS"/>
</dbReference>
<dbReference type="PROSITE" id="PS00674">
    <property type="entry name" value="AAA"/>
    <property type="match status" value="1"/>
</dbReference>
<evidence type="ECO:0000256" key="13">
    <source>
        <dbReference type="ARBA" id="ARBA00048778"/>
    </source>
</evidence>
<evidence type="ECO:0000313" key="16">
    <source>
        <dbReference type="Ensembl" id="ENSCLMP00005043196.1"/>
    </source>
</evidence>
<feature type="domain" description="AAA+ ATPase" evidence="15">
    <location>
        <begin position="483"/>
        <end position="608"/>
    </location>
</feature>
<dbReference type="InterPro" id="IPR041569">
    <property type="entry name" value="AAA_lid_3"/>
</dbReference>
<dbReference type="InterPro" id="IPR015342">
    <property type="entry name" value="PEX1-N_C-lobe"/>
</dbReference>
<dbReference type="SUPFAM" id="SSF50692">
    <property type="entry name" value="ADC-like"/>
    <property type="match status" value="1"/>
</dbReference>
<dbReference type="FunFam" id="3.40.50.300:FF:001852">
    <property type="entry name" value="Peroxisomal biogenesis factor 1"/>
    <property type="match status" value="1"/>
</dbReference>
<comment type="subcellular location">
    <subcellularLocation>
        <location evidence="1">Membrane</location>
    </subcellularLocation>
</comment>
<dbReference type="InterPro" id="IPR027417">
    <property type="entry name" value="P-loop_NTPase"/>
</dbReference>
<keyword evidence="4" id="KW-0962">Peroxisome biogenesis</keyword>
<comment type="similarity">
    <text evidence="2">Belongs to the AAA ATPase family.</text>
</comment>
<dbReference type="Ensembl" id="ENSCLMT00005044739.1">
    <property type="protein sequence ID" value="ENSCLMP00005043196.1"/>
    <property type="gene ID" value="ENSCLMG00005020063.1"/>
</dbReference>
<evidence type="ECO:0000256" key="3">
    <source>
        <dbReference type="ARBA" id="ARBA00022448"/>
    </source>
</evidence>
<dbReference type="Gene3D" id="2.40.40.20">
    <property type="match status" value="1"/>
</dbReference>
<reference evidence="16" key="1">
    <citation type="submission" date="2025-08" db="UniProtKB">
        <authorList>
            <consortium name="Ensembl"/>
        </authorList>
    </citation>
    <scope>IDENTIFICATION</scope>
</reference>
<keyword evidence="7" id="KW-0378">Hydrolase</keyword>
<evidence type="ECO:0000256" key="8">
    <source>
        <dbReference type="ARBA" id="ARBA00022840"/>
    </source>
</evidence>
<dbReference type="FunFam" id="3.40.50.300:FF:000966">
    <property type="entry name" value="Peroxisomal biogenesis factor 1"/>
    <property type="match status" value="1"/>
</dbReference>
<evidence type="ECO:0000256" key="14">
    <source>
        <dbReference type="SAM" id="MobiDB-lite"/>
    </source>
</evidence>
<keyword evidence="9" id="KW-0653">Protein transport</keyword>
<comment type="catalytic activity">
    <reaction evidence="13">
        <text>ATP + H2O = ADP + phosphate + H(+)</text>
        <dbReference type="Rhea" id="RHEA:13065"/>
        <dbReference type="ChEBI" id="CHEBI:15377"/>
        <dbReference type="ChEBI" id="CHEBI:15378"/>
        <dbReference type="ChEBI" id="CHEBI:30616"/>
        <dbReference type="ChEBI" id="CHEBI:43474"/>
        <dbReference type="ChEBI" id="CHEBI:456216"/>
    </reaction>
    <physiologicalReaction direction="left-to-right" evidence="13">
        <dbReference type="Rhea" id="RHEA:13066"/>
    </physiologicalReaction>
</comment>
<keyword evidence="8" id="KW-0067">ATP-binding</keyword>
<evidence type="ECO:0000256" key="6">
    <source>
        <dbReference type="ARBA" id="ARBA00022741"/>
    </source>
</evidence>
<proteinExistence type="inferred from homology"/>
<dbReference type="Pfam" id="PF17862">
    <property type="entry name" value="AAA_lid_3"/>
    <property type="match status" value="1"/>
</dbReference>
<dbReference type="Pfam" id="PF09263">
    <property type="entry name" value="PEX-2N"/>
    <property type="match status" value="1"/>
</dbReference>
<dbReference type="SMART" id="SM00382">
    <property type="entry name" value="AAA"/>
    <property type="match status" value="2"/>
</dbReference>
<dbReference type="InterPro" id="IPR003959">
    <property type="entry name" value="ATPase_AAA_core"/>
</dbReference>
<dbReference type="Proteomes" id="UP000694565">
    <property type="component" value="Unplaced"/>
</dbReference>
<dbReference type="PANTHER" id="PTHR23077:SF12">
    <property type="entry name" value="PEROXISOMAL ATPASE PEX1"/>
    <property type="match status" value="1"/>
</dbReference>
<dbReference type="Gene3D" id="1.10.8.60">
    <property type="match status" value="2"/>
</dbReference>
<evidence type="ECO:0000256" key="11">
    <source>
        <dbReference type="ARBA" id="ARBA00032509"/>
    </source>
</evidence>
<dbReference type="GeneTree" id="ENSGT00550000075032"/>
<keyword evidence="10" id="KW-0472">Membrane</keyword>
<evidence type="ECO:0000256" key="5">
    <source>
        <dbReference type="ARBA" id="ARBA00022737"/>
    </source>
</evidence>
<dbReference type="Pfam" id="PF09262">
    <property type="entry name" value="PEX-1N"/>
    <property type="match status" value="1"/>
</dbReference>
<evidence type="ECO:0000256" key="12">
    <source>
        <dbReference type="ARBA" id="ARBA00034532"/>
    </source>
</evidence>
<keyword evidence="17" id="KW-1185">Reference proteome</keyword>
<keyword evidence="6" id="KW-0547">Nucleotide-binding</keyword>
<dbReference type="Pfam" id="PF00004">
    <property type="entry name" value="AAA"/>
    <property type="match status" value="2"/>
</dbReference>